<reference evidence="1 2" key="1">
    <citation type="journal article" date="2016" name="Environ. Microbiol.">
        <title>Genomic resolution of a cold subsurface aquifer community provides metabolic insights for novel microbes adapted to high CO concentrations.</title>
        <authorList>
            <person name="Probst A.J."/>
            <person name="Castelle C.J."/>
            <person name="Singh A."/>
            <person name="Brown C.T."/>
            <person name="Anantharaman K."/>
            <person name="Sharon I."/>
            <person name="Hug L.A."/>
            <person name="Burstein D."/>
            <person name="Emerson J.B."/>
            <person name="Thomas B.C."/>
            <person name="Banfield J.F."/>
        </authorList>
    </citation>
    <scope>NUCLEOTIDE SEQUENCE [LARGE SCALE GENOMIC DNA]</scope>
    <source>
        <strain evidence="1">CG1_02_32_51</strain>
    </source>
</reference>
<evidence type="ECO:0000313" key="2">
    <source>
        <dbReference type="Proteomes" id="UP000181941"/>
    </source>
</evidence>
<dbReference type="SUPFAM" id="SSF143011">
    <property type="entry name" value="RelE-like"/>
    <property type="match status" value="1"/>
</dbReference>
<proteinExistence type="predicted"/>
<evidence type="ECO:0000313" key="1">
    <source>
        <dbReference type="EMBL" id="OIO19936.1"/>
    </source>
</evidence>
<dbReference type="STRING" id="1805238.AUJ23_01290"/>
<dbReference type="InterPro" id="IPR035093">
    <property type="entry name" value="RelE/ParE_toxin_dom_sf"/>
</dbReference>
<dbReference type="EMBL" id="MNVC01000014">
    <property type="protein sequence ID" value="OIO19936.1"/>
    <property type="molecule type" value="Genomic_DNA"/>
</dbReference>
<sequence>MDKIEKLLRKINQKSREQLLTIITRLLAGERHGLNIKRLIGTDFCRLRSGRFRIIFHYEGKNREIIIDSIKLRDENTYNENTYK</sequence>
<organism evidence="1 2">
    <name type="scientific">Candidatus Magasanikbacteria bacterium CG1_02_32_51</name>
    <dbReference type="NCBI Taxonomy" id="1805238"/>
    <lineage>
        <taxon>Bacteria</taxon>
        <taxon>Candidatus Magasanikiibacteriota</taxon>
    </lineage>
</organism>
<name>A0A1J4U7R9_9BACT</name>
<accession>A0A1J4U7R9</accession>
<dbReference type="AlphaFoldDB" id="A0A1J4U7R9"/>
<comment type="caution">
    <text evidence="1">The sequence shown here is derived from an EMBL/GenBank/DDBJ whole genome shotgun (WGS) entry which is preliminary data.</text>
</comment>
<dbReference type="Gene3D" id="3.30.2310.20">
    <property type="entry name" value="RelE-like"/>
    <property type="match status" value="1"/>
</dbReference>
<gene>
    <name evidence="1" type="ORF">AUJ23_01290</name>
</gene>
<protein>
    <recommendedName>
        <fullName evidence="3">Cytotoxic translational repressor of toxin-antitoxin stability system</fullName>
    </recommendedName>
</protein>
<dbReference type="Proteomes" id="UP000181941">
    <property type="component" value="Unassembled WGS sequence"/>
</dbReference>
<evidence type="ECO:0008006" key="3">
    <source>
        <dbReference type="Google" id="ProtNLM"/>
    </source>
</evidence>